<dbReference type="SUPFAM" id="SSF55826">
    <property type="entry name" value="YbaK/ProRS associated domain"/>
    <property type="match status" value="1"/>
</dbReference>
<evidence type="ECO:0000256" key="1">
    <source>
        <dbReference type="ARBA" id="ARBA00004496"/>
    </source>
</evidence>
<dbReference type="InterPro" id="IPR002316">
    <property type="entry name" value="Pro-tRNA-ligase_IIa"/>
</dbReference>
<keyword evidence="3 12" id="KW-0963">Cytoplasm</keyword>
<keyword evidence="4 12" id="KW-0436">Ligase</keyword>
<dbReference type="FunFam" id="3.30.930.10:FF:000066">
    <property type="entry name" value="Proline--tRNA ligase"/>
    <property type="match status" value="1"/>
</dbReference>
<comment type="subunit">
    <text evidence="2 12">Homodimer.</text>
</comment>
<dbReference type="CDD" id="cd00861">
    <property type="entry name" value="ProRS_anticodon_short"/>
    <property type="match status" value="1"/>
</dbReference>
<evidence type="ECO:0000256" key="12">
    <source>
        <dbReference type="HAMAP-Rule" id="MF_01569"/>
    </source>
</evidence>
<gene>
    <name evidence="12" type="primary">proS</name>
    <name evidence="14" type="ORF">HRAG_00424</name>
</gene>
<evidence type="ECO:0000256" key="6">
    <source>
        <dbReference type="ARBA" id="ARBA00022840"/>
    </source>
</evidence>
<comment type="similarity">
    <text evidence="11 12">Belongs to the class-II aminoacyl-tRNA synthetase family. ProS type 1 subfamily.</text>
</comment>
<dbReference type="GO" id="GO:0004827">
    <property type="term" value="F:proline-tRNA ligase activity"/>
    <property type="evidence" value="ECO:0007669"/>
    <property type="project" value="UniProtKB-UniRule"/>
</dbReference>
<accession>C3XEC8</accession>
<comment type="subcellular location">
    <subcellularLocation>
        <location evidence="1 12">Cytoplasm</location>
    </subcellularLocation>
</comment>
<dbReference type="HOGENOM" id="CLU_016739_0_0_7"/>
<dbReference type="eggNOG" id="COG0442">
    <property type="taxonomic scope" value="Bacteria"/>
</dbReference>
<dbReference type="Gene3D" id="3.30.930.10">
    <property type="entry name" value="Bira Bifunctional Protein, Domain 2"/>
    <property type="match status" value="2"/>
</dbReference>
<evidence type="ECO:0000313" key="15">
    <source>
        <dbReference type="Proteomes" id="UP000005085"/>
    </source>
</evidence>
<evidence type="ECO:0000256" key="2">
    <source>
        <dbReference type="ARBA" id="ARBA00011738"/>
    </source>
</evidence>
<evidence type="ECO:0000256" key="11">
    <source>
        <dbReference type="ARBA" id="ARBA00060755"/>
    </source>
</evidence>
<dbReference type="InterPro" id="IPR045864">
    <property type="entry name" value="aa-tRNA-synth_II/BPL/LPL"/>
</dbReference>
<dbReference type="GO" id="GO:0005524">
    <property type="term" value="F:ATP binding"/>
    <property type="evidence" value="ECO:0007669"/>
    <property type="project" value="UniProtKB-UniRule"/>
</dbReference>
<keyword evidence="5 12" id="KW-0547">Nucleotide-binding</keyword>
<dbReference type="CDD" id="cd00779">
    <property type="entry name" value="ProRS_core_prok"/>
    <property type="match status" value="1"/>
</dbReference>
<evidence type="ECO:0000256" key="5">
    <source>
        <dbReference type="ARBA" id="ARBA00022741"/>
    </source>
</evidence>
<name>C3XEC8_9HELI</name>
<evidence type="ECO:0000313" key="14">
    <source>
        <dbReference type="EMBL" id="EEO23367.1"/>
    </source>
</evidence>
<keyword evidence="7 12" id="KW-0648">Protein biosynthesis</keyword>
<dbReference type="InterPro" id="IPR004154">
    <property type="entry name" value="Anticodon-bd"/>
</dbReference>
<dbReference type="GO" id="GO:0005829">
    <property type="term" value="C:cytosol"/>
    <property type="evidence" value="ECO:0007669"/>
    <property type="project" value="TreeGrafter"/>
</dbReference>
<dbReference type="Gene3D" id="3.40.50.800">
    <property type="entry name" value="Anticodon-binding domain"/>
    <property type="match status" value="1"/>
</dbReference>
<dbReference type="InterPro" id="IPR007214">
    <property type="entry name" value="YbaK/aa-tRNA-synth-assoc-dom"/>
</dbReference>
<dbReference type="GO" id="GO:0006433">
    <property type="term" value="P:prolyl-tRNA aminoacylation"/>
    <property type="evidence" value="ECO:0007669"/>
    <property type="project" value="UniProtKB-UniRule"/>
</dbReference>
<dbReference type="Pfam" id="PF04073">
    <property type="entry name" value="tRNA_edit"/>
    <property type="match status" value="1"/>
</dbReference>
<comment type="caution">
    <text evidence="14">The sequence shown here is derived from an EMBL/GenBank/DDBJ whole genome shotgun (WGS) entry which is preliminary data.</text>
</comment>
<dbReference type="HAMAP" id="MF_01569">
    <property type="entry name" value="Pro_tRNA_synth_type1"/>
    <property type="match status" value="1"/>
</dbReference>
<dbReference type="PROSITE" id="PS50862">
    <property type="entry name" value="AA_TRNA_LIGASE_II"/>
    <property type="match status" value="1"/>
</dbReference>
<dbReference type="Proteomes" id="UP000005085">
    <property type="component" value="Unassembled WGS sequence"/>
</dbReference>
<dbReference type="Pfam" id="PF03129">
    <property type="entry name" value="HGTP_anticodon"/>
    <property type="match status" value="1"/>
</dbReference>
<evidence type="ECO:0000256" key="8">
    <source>
        <dbReference type="ARBA" id="ARBA00023146"/>
    </source>
</evidence>
<dbReference type="PANTHER" id="PTHR42753:SF2">
    <property type="entry name" value="PROLINE--TRNA LIGASE"/>
    <property type="match status" value="1"/>
</dbReference>
<dbReference type="PRINTS" id="PR01046">
    <property type="entry name" value="TRNASYNTHPRO"/>
</dbReference>
<dbReference type="InterPro" id="IPR006195">
    <property type="entry name" value="aa-tRNA-synth_II"/>
</dbReference>
<dbReference type="InterPro" id="IPR033730">
    <property type="entry name" value="ProRS_core_prok"/>
</dbReference>
<dbReference type="AlphaFoldDB" id="C3XEC8"/>
<dbReference type="NCBIfam" id="TIGR00409">
    <property type="entry name" value="proS_fam_II"/>
    <property type="match status" value="1"/>
</dbReference>
<evidence type="ECO:0000256" key="7">
    <source>
        <dbReference type="ARBA" id="ARBA00022917"/>
    </source>
</evidence>
<reference evidence="14 15" key="1">
    <citation type="journal article" date="2014" name="Genome Announc.">
        <title>Draft genome sequences of six enterohepatic helicobacter species isolated from humans and one from rhesus macaques.</title>
        <authorList>
            <person name="Shen Z."/>
            <person name="Sheh A."/>
            <person name="Young S.K."/>
            <person name="Abouelliel A."/>
            <person name="Ward D.V."/>
            <person name="Earl A.M."/>
            <person name="Fox J.G."/>
        </authorList>
    </citation>
    <scope>NUCLEOTIDE SEQUENCE [LARGE SCALE GENOMIC DNA]</scope>
    <source>
        <strain evidence="14 15">ATCC 43879</strain>
    </source>
</reference>
<evidence type="ECO:0000256" key="9">
    <source>
        <dbReference type="ARBA" id="ARBA00047671"/>
    </source>
</evidence>
<dbReference type="SUPFAM" id="SSF52954">
    <property type="entry name" value="Class II aaRS ABD-related"/>
    <property type="match status" value="1"/>
</dbReference>
<organism evidence="14 15">
    <name type="scientific">Helicobacter bilis ATCC 43879</name>
    <dbReference type="NCBI Taxonomy" id="613026"/>
    <lineage>
        <taxon>Bacteria</taxon>
        <taxon>Pseudomonadati</taxon>
        <taxon>Campylobacterota</taxon>
        <taxon>Epsilonproteobacteria</taxon>
        <taxon>Campylobacterales</taxon>
        <taxon>Helicobacteraceae</taxon>
        <taxon>Helicobacter</taxon>
    </lineage>
</organism>
<dbReference type="NCBIfam" id="NF006625">
    <property type="entry name" value="PRK09194.1"/>
    <property type="match status" value="1"/>
</dbReference>
<dbReference type="InterPro" id="IPR023717">
    <property type="entry name" value="Pro-tRNA-Synthase_IIa_type1"/>
</dbReference>
<evidence type="ECO:0000256" key="3">
    <source>
        <dbReference type="ARBA" id="ARBA00022490"/>
    </source>
</evidence>
<keyword evidence="15" id="KW-1185">Reference proteome</keyword>
<comment type="domain">
    <text evidence="12">Consists of three domains: the N-terminal catalytic domain, the editing domain and the C-terminal anticodon-binding domain.</text>
</comment>
<dbReference type="InterPro" id="IPR044140">
    <property type="entry name" value="ProRS_anticodon_short"/>
</dbReference>
<feature type="domain" description="Aminoacyl-transfer RNA synthetases class-II family profile" evidence="13">
    <location>
        <begin position="49"/>
        <end position="480"/>
    </location>
</feature>
<dbReference type="Pfam" id="PF00587">
    <property type="entry name" value="tRNA-synt_2b"/>
    <property type="match status" value="1"/>
</dbReference>
<keyword evidence="8 12" id="KW-0030">Aminoacyl-tRNA synthetase</keyword>
<dbReference type="RefSeq" id="WP_005217212.1">
    <property type="nucleotide sequence ID" value="NZ_KI392032.1"/>
</dbReference>
<dbReference type="EMBL" id="ACDN02000008">
    <property type="protein sequence ID" value="EEO23367.1"/>
    <property type="molecule type" value="Genomic_DNA"/>
</dbReference>
<evidence type="ECO:0000259" key="13">
    <source>
        <dbReference type="PROSITE" id="PS50862"/>
    </source>
</evidence>
<keyword evidence="6 12" id="KW-0067">ATP-binding</keyword>
<sequence length="575" mass="64946">MRFSTFFAPTLKEAPKDAVLKSHIYLLRAGYIHQIGSGIYNFLPLAQIVMDKIKTIVREEMNRAGANEITMGFLTPTSLWEQSGRYEKYSELALFTDKKGASFVLGPTHEECVTEIAKTYIKSYKQLPLNLYQIHLKFRDELRPRFGLLRAREFVMKDAYSFHDSLESLNKEFINMRDTYVRIFSRLGLDFRIVEADSGAIGGSGSREFMVLAECGEDTIVTCAKCDYASNIEAAVRKPKTCDEIAPQATSNYHKFETPNVKTIDELSKFFKVNPFYLMKAVVKKVIFKDSIDIAIFFMRGQDMLEDTKALNALQAIDASVLDIADADTPFLESYKLPQGSIGPIHLRTLTNSRFIVFDKELENGEDLICGANEHGYHYVGVQLEEFDDLYYRDLVAVQEGDSCAKCGGTLRYSKGIEVGHIFKLEDKYSKPMQANFLLSNGSSMPFTMGCYGLGVSRLISAILEQKADEKGCVWGAVAPFKLDIIISNMKNEEEVLFATNLYTQLQEKGIEVILDDRNERFGSKIADFELIGFEYALIVGKRLAENKLELIKRDGLIRTEYSSANILESLLGIL</sequence>
<dbReference type="InterPro" id="IPR002314">
    <property type="entry name" value="aa-tRNA-synt_IIb"/>
</dbReference>
<dbReference type="OrthoDB" id="9809052at2"/>
<dbReference type="InterPro" id="IPR036754">
    <property type="entry name" value="YbaK/aa-tRNA-synt-asso_dom_sf"/>
</dbReference>
<dbReference type="CDD" id="cd04334">
    <property type="entry name" value="ProRS-INS"/>
    <property type="match status" value="1"/>
</dbReference>
<dbReference type="InterPro" id="IPR050062">
    <property type="entry name" value="Pro-tRNA_synthetase"/>
</dbReference>
<dbReference type="InterPro" id="IPR036621">
    <property type="entry name" value="Anticodon-bd_dom_sf"/>
</dbReference>
<protein>
    <recommendedName>
        <fullName evidence="12">Proline--tRNA ligase</fullName>
        <ecNumber evidence="12">6.1.1.15</ecNumber>
    </recommendedName>
    <alternativeName>
        <fullName evidence="12">Prolyl-tRNA synthetase</fullName>
        <shortName evidence="12">ProRS</shortName>
    </alternativeName>
</protein>
<proteinExistence type="inferred from homology"/>
<comment type="catalytic activity">
    <reaction evidence="9 12">
        <text>tRNA(Pro) + L-proline + ATP = L-prolyl-tRNA(Pro) + AMP + diphosphate</text>
        <dbReference type="Rhea" id="RHEA:14305"/>
        <dbReference type="Rhea" id="RHEA-COMP:9700"/>
        <dbReference type="Rhea" id="RHEA-COMP:9702"/>
        <dbReference type="ChEBI" id="CHEBI:30616"/>
        <dbReference type="ChEBI" id="CHEBI:33019"/>
        <dbReference type="ChEBI" id="CHEBI:60039"/>
        <dbReference type="ChEBI" id="CHEBI:78442"/>
        <dbReference type="ChEBI" id="CHEBI:78532"/>
        <dbReference type="ChEBI" id="CHEBI:456215"/>
        <dbReference type="EC" id="6.1.1.15"/>
    </reaction>
</comment>
<dbReference type="InterPro" id="IPR004500">
    <property type="entry name" value="Pro-tRNA-synth_IIa_bac-type"/>
</dbReference>
<evidence type="ECO:0000256" key="10">
    <source>
        <dbReference type="ARBA" id="ARBA00053664"/>
    </source>
</evidence>
<dbReference type="EC" id="6.1.1.15" evidence="12"/>
<dbReference type="FunFam" id="3.30.930.10:FF:000065">
    <property type="entry name" value="Proline--tRNA ligase"/>
    <property type="match status" value="1"/>
</dbReference>
<comment type="function">
    <text evidence="10 12">Catalyzes the attachment of proline to tRNA(Pro) in a two-step reaction: proline is first activated by ATP to form Pro-AMP and then transferred to the acceptor end of tRNA(Pro). As ProRS can inadvertently accommodate and process non-cognate amino acids such as alanine and cysteine, to avoid such errors it has two additional distinct editing activities against alanine. One activity is designated as 'pretransfer' editing and involves the tRNA(Pro)-independent hydrolysis of activated Ala-AMP. The other activity is designated 'posttransfer' editing and involves deacylation of mischarged Ala-tRNA(Pro). The misacylated Cys-tRNA(Pro) is not edited by ProRS.</text>
</comment>
<evidence type="ECO:0000256" key="4">
    <source>
        <dbReference type="ARBA" id="ARBA00022598"/>
    </source>
</evidence>
<dbReference type="SUPFAM" id="SSF55681">
    <property type="entry name" value="Class II aaRS and biotin synthetases"/>
    <property type="match status" value="1"/>
</dbReference>
<dbReference type="PANTHER" id="PTHR42753">
    <property type="entry name" value="MITOCHONDRIAL RIBOSOME PROTEIN L39/PROLYL-TRNA LIGASE FAMILY MEMBER"/>
    <property type="match status" value="1"/>
</dbReference>
<dbReference type="GO" id="GO:0002161">
    <property type="term" value="F:aminoacyl-tRNA deacylase activity"/>
    <property type="evidence" value="ECO:0007669"/>
    <property type="project" value="InterPro"/>
</dbReference>